<accession>A0ABQ6M5T9</accession>
<keyword evidence="2" id="KW-0472">Membrane</keyword>
<keyword evidence="4" id="KW-1185">Reference proteome</keyword>
<evidence type="ECO:0000256" key="2">
    <source>
        <dbReference type="SAM" id="Phobius"/>
    </source>
</evidence>
<dbReference type="Proteomes" id="UP001165060">
    <property type="component" value="Unassembled WGS sequence"/>
</dbReference>
<sequence>MLSSDSPSTLIILGLAGGAFAILALLLKVYCIDNVSMSHLSKKLENAFNNGKTEEQKLRRALRWEQMKLFAFGGAEIGDVVSDWLSIFRMSTEFRKMGRDSMVEVWVYAFLGGSSLFVAIYALVQRAAIRMTVSEQIHTEFVAELAQGTEIKDARQEHFTKRRRASISIKEGRSVRERSVRERSVREKPEPKPKPKEPPTGERERTSSTASNSDNREDADLEAGQQAAQRNMDEKAVNLAKEYARIERQMLLHQISLLLLFLEDLPSIVLNALVYLPLGTVPLEAIASCAISLMVIGYKVSLFEKIRMMSKREDDIETVFKAMGESQLKDTKLKIMEELNKANVDLLRQRTERDKQSRQRKNNRGSALSKMTSFRMSSQRESGGRSSGSGGRKARPSLESQKEGTEEELPMMSPGSKARSAMSRGRRQSRDFISAKILPLLPGMTSPTSPSASQSRESSFVESGRSGYSSARESRGERSGLSAAALMKSMRKITGGTMSPRSREGSSGGERFSGRGSGEGLRSASPSSEHN</sequence>
<evidence type="ECO:0000313" key="4">
    <source>
        <dbReference type="Proteomes" id="UP001165060"/>
    </source>
</evidence>
<organism evidence="3 4">
    <name type="scientific">Tetraparma gracilis</name>
    <dbReference type="NCBI Taxonomy" id="2962635"/>
    <lineage>
        <taxon>Eukaryota</taxon>
        <taxon>Sar</taxon>
        <taxon>Stramenopiles</taxon>
        <taxon>Ochrophyta</taxon>
        <taxon>Bolidophyceae</taxon>
        <taxon>Parmales</taxon>
        <taxon>Triparmaceae</taxon>
        <taxon>Tetraparma</taxon>
    </lineage>
</organism>
<protein>
    <submittedName>
        <fullName evidence="3">Uncharacterized protein</fullName>
    </submittedName>
</protein>
<feature type="compositionally biased region" description="Low complexity" evidence="1">
    <location>
        <begin position="462"/>
        <end position="471"/>
    </location>
</feature>
<keyword evidence="2" id="KW-0812">Transmembrane</keyword>
<feature type="transmembrane region" description="Helical" evidence="2">
    <location>
        <begin position="255"/>
        <end position="276"/>
    </location>
</feature>
<gene>
    <name evidence="3" type="ORF">TeGR_g12139</name>
</gene>
<keyword evidence="2" id="KW-1133">Transmembrane helix</keyword>
<feature type="transmembrane region" description="Helical" evidence="2">
    <location>
        <begin position="282"/>
        <end position="302"/>
    </location>
</feature>
<feature type="region of interest" description="Disordered" evidence="1">
    <location>
        <begin position="346"/>
        <end position="531"/>
    </location>
</feature>
<reference evidence="3 4" key="1">
    <citation type="journal article" date="2023" name="Commun. Biol.">
        <title>Genome analysis of Parmales, the sister group of diatoms, reveals the evolutionary specialization of diatoms from phago-mixotrophs to photoautotrophs.</title>
        <authorList>
            <person name="Ban H."/>
            <person name="Sato S."/>
            <person name="Yoshikawa S."/>
            <person name="Yamada K."/>
            <person name="Nakamura Y."/>
            <person name="Ichinomiya M."/>
            <person name="Sato N."/>
            <person name="Blanc-Mathieu R."/>
            <person name="Endo H."/>
            <person name="Kuwata A."/>
            <person name="Ogata H."/>
        </authorList>
    </citation>
    <scope>NUCLEOTIDE SEQUENCE [LARGE SCALE GENOMIC DNA]</scope>
</reference>
<name>A0ABQ6M5T9_9STRA</name>
<feature type="compositionally biased region" description="Polar residues" evidence="1">
    <location>
        <begin position="364"/>
        <end position="374"/>
    </location>
</feature>
<feature type="compositionally biased region" description="Basic and acidic residues" evidence="1">
    <location>
        <begin position="170"/>
        <end position="206"/>
    </location>
</feature>
<proteinExistence type="predicted"/>
<dbReference type="EMBL" id="BRYB01002469">
    <property type="protein sequence ID" value="GMI20045.1"/>
    <property type="molecule type" value="Genomic_DNA"/>
</dbReference>
<evidence type="ECO:0000256" key="1">
    <source>
        <dbReference type="SAM" id="MobiDB-lite"/>
    </source>
</evidence>
<feature type="transmembrane region" description="Helical" evidence="2">
    <location>
        <begin position="105"/>
        <end position="124"/>
    </location>
</feature>
<comment type="caution">
    <text evidence="3">The sequence shown here is derived from an EMBL/GenBank/DDBJ whole genome shotgun (WGS) entry which is preliminary data.</text>
</comment>
<feature type="region of interest" description="Disordered" evidence="1">
    <location>
        <begin position="170"/>
        <end position="232"/>
    </location>
</feature>
<feature type="compositionally biased region" description="Basic and acidic residues" evidence="1">
    <location>
        <begin position="347"/>
        <end position="357"/>
    </location>
</feature>
<evidence type="ECO:0000313" key="3">
    <source>
        <dbReference type="EMBL" id="GMI20045.1"/>
    </source>
</evidence>
<feature type="compositionally biased region" description="Polar residues" evidence="1">
    <location>
        <begin position="445"/>
        <end position="461"/>
    </location>
</feature>